<evidence type="ECO:0000256" key="11">
    <source>
        <dbReference type="ARBA" id="ARBA00023034"/>
    </source>
</evidence>
<evidence type="ECO:0000259" key="16">
    <source>
        <dbReference type="PROSITE" id="PS50089"/>
    </source>
</evidence>
<feature type="region of interest" description="Disordered" evidence="15">
    <location>
        <begin position="747"/>
        <end position="770"/>
    </location>
</feature>
<feature type="compositionally biased region" description="Low complexity" evidence="15">
    <location>
        <begin position="11"/>
        <end position="26"/>
    </location>
</feature>
<dbReference type="InterPro" id="IPR001841">
    <property type="entry name" value="Znf_RING"/>
</dbReference>
<keyword evidence="8" id="KW-0862">Zinc</keyword>
<evidence type="ECO:0000256" key="6">
    <source>
        <dbReference type="ARBA" id="ARBA00022723"/>
    </source>
</evidence>
<reference evidence="18" key="2">
    <citation type="submission" date="2019-10" db="EMBL/GenBank/DDBJ databases">
        <title>A de novo genome assembly of a pear dwarfing rootstock.</title>
        <authorList>
            <person name="Wang F."/>
            <person name="Wang J."/>
            <person name="Li S."/>
            <person name="Zhang Y."/>
            <person name="Fang M."/>
            <person name="Ma L."/>
            <person name="Zhao Y."/>
            <person name="Jiang S."/>
        </authorList>
    </citation>
    <scope>NUCLEOTIDE SEQUENCE [LARGE SCALE GENOMIC DNA]</scope>
</reference>
<evidence type="ECO:0000256" key="10">
    <source>
        <dbReference type="ARBA" id="ARBA00022989"/>
    </source>
</evidence>
<keyword evidence="3" id="KW-0328">Glycosyltransferase</keyword>
<dbReference type="GO" id="GO:0008373">
    <property type="term" value="F:sialyltransferase activity"/>
    <property type="evidence" value="ECO:0007669"/>
    <property type="project" value="InterPro"/>
</dbReference>
<feature type="region of interest" description="Disordered" evidence="15">
    <location>
        <begin position="494"/>
        <end position="524"/>
    </location>
</feature>
<comment type="similarity">
    <text evidence="2">Belongs to the glycosyltransferase 29 family.</text>
</comment>
<keyword evidence="9" id="KW-0735">Signal-anchor</keyword>
<dbReference type="OrthoDB" id="10264956at2759"/>
<dbReference type="InterPro" id="IPR018957">
    <property type="entry name" value="Znf_C3HC4_RING-type"/>
</dbReference>
<name>A0A5N5G3Z6_9ROSA</name>
<dbReference type="GO" id="GO:0000139">
    <property type="term" value="C:Golgi membrane"/>
    <property type="evidence" value="ECO:0007669"/>
    <property type="project" value="UniProtKB-SubCell"/>
</dbReference>
<dbReference type="PROSITE" id="PS50089">
    <property type="entry name" value="ZF_RING_2"/>
    <property type="match status" value="1"/>
</dbReference>
<keyword evidence="6" id="KW-0479">Metal-binding</keyword>
<evidence type="ECO:0000256" key="12">
    <source>
        <dbReference type="ARBA" id="ARBA00023136"/>
    </source>
</evidence>
<dbReference type="Gene3D" id="3.90.1480.20">
    <property type="entry name" value="Glycosyl transferase family 29"/>
    <property type="match status" value="2"/>
</dbReference>
<dbReference type="SUPFAM" id="SSF57850">
    <property type="entry name" value="RING/U-box"/>
    <property type="match status" value="1"/>
</dbReference>
<proteinExistence type="inferred from homology"/>
<dbReference type="Proteomes" id="UP000327157">
    <property type="component" value="Chromosome 17"/>
</dbReference>
<sequence>MSILPNQDQGSISSSTSSAPSVNPNSQHGHRHHHVSLSQSQSQSQSQSLSLSSPDPSRQILPFGSLRISDSQSSSSATSGLSPSAPAAEDSGGSSQQVTELGMPGGNQAIPNNLHHTHLQCHSGGGGRGVGSPRSRGKRSGTDGSSSTQHSIGSVASHGNSTHQTGRKTQLMNGNHLLNFYYDPISHPQHRAAPPPPRRQHKRKPYNKDLFLQANYKFVVLDSGNYSAETMDPDKVLQWENIICVRYSTPTVVQCPICLEYPLCPQITSCGHIFCFPCILQYLLMGKEDHKGDCWKSCPLCFVMISPKDLYTLFVENVKQYCVGDTIDFMLLSRQKDSFTLSHKSKQEKGAVGGSDDESYDPFSKFTFTSDVDLSVRKAISELDGWLVRAESGLVDDLEKLPYVCAAMEQLEQRKKYWNKHRASNSNKSCKYNNHNTGFILSTENATIDNNEASTFGLANPSNEVYDGIKCSDSVSVEKSDDGTCSDQSVDAAESLEGHENVLSSSYDESKSSRGDSHDSGSVKDKESYNFYQAADGQHIIIHPLNMKCLLHHYGGQDMLPHRISGKILQLESVTQTEAMRRRYRYLSHFSLTTILQFSEIDLSEVLSPDALSPFMEDIKKREKQRKQLARKEQKEKMKAESTMAYPIPIVAGYGQSFHDGSPTFSMDDFEALGSCTVTSSSPPVVGERKLFSSVTRLGFAAAHDSPALKLEGTNSLNGNDAGRVSPKTNAAGTQNAGVASFANIISRAKPGENTDPPKTNDSGKKGKKQSRVLLSTAVKTVKNQLRCLSGNSTGFLGKLSWLVSFTESQAQPRISTMRSHKAASSNNHLNRRPTILYLVCAVAFFSLFLFAIQSSLFAGNHKLHLHTQHDVRVLSEFQSTVTQCVANRGLGLTAHIIDHCNLNLKFPDGTNSTWYNEQFKTFEALEYHYNVCEALLLWEQYRNMTTVLTREYLDVRPKGWEEYAAQRIAQLGTKKCYNKTLCEEHLNVILPAKPPFHPRQFRTCAVVGNSGDLLKTEFGEEIDSHDAVLRDNEAPVNEKYAKYVGLKRDFRLVVRGAARNMVAILNGSADEVLIIKSVTHKDFNAMIKGITNPVYLFQGIVLRRGAKGTGMKSIELALSMCDVVDIYGFTVDPGYTEWTRYFSTPRKGHNPLQGRAYYQLLECLGVIRIHSPMRSKRKQDWSDVPSREMIGRAHAAALRLKRGEAGDLGQFGSCKVSGNVDPDKVGPVSGSPDMSDKRKFSNYNKWEVLPFKSLRKEAQDHYIQMEGVSLYKMDGNKLDDLVCVRHSLSDV</sequence>
<dbReference type="EMBL" id="SMOL01000487">
    <property type="protein sequence ID" value="KAB2610063.1"/>
    <property type="molecule type" value="Genomic_DNA"/>
</dbReference>
<dbReference type="PROSITE" id="PS00518">
    <property type="entry name" value="ZF_RING_1"/>
    <property type="match status" value="1"/>
</dbReference>
<evidence type="ECO:0000256" key="9">
    <source>
        <dbReference type="ARBA" id="ARBA00022968"/>
    </source>
</evidence>
<reference evidence="17 18" key="1">
    <citation type="submission" date="2019-09" db="EMBL/GenBank/DDBJ databases">
        <authorList>
            <person name="Ou C."/>
        </authorList>
    </citation>
    <scope>NUCLEOTIDE SEQUENCE [LARGE SCALE GENOMIC DNA]</scope>
    <source>
        <strain evidence="17">S2</strain>
        <tissue evidence="17">Leaf</tissue>
    </source>
</reference>
<dbReference type="InterPro" id="IPR001675">
    <property type="entry name" value="Glyco_trans_29"/>
</dbReference>
<evidence type="ECO:0000256" key="15">
    <source>
        <dbReference type="SAM" id="MobiDB-lite"/>
    </source>
</evidence>
<keyword evidence="11" id="KW-0333">Golgi apparatus</keyword>
<feature type="compositionally biased region" description="Low complexity" evidence="15">
    <location>
        <begin position="65"/>
        <end position="88"/>
    </location>
</feature>
<dbReference type="InterPro" id="IPR013083">
    <property type="entry name" value="Znf_RING/FYVE/PHD"/>
</dbReference>
<dbReference type="PANTHER" id="PTHR47486:SF1">
    <property type="entry name" value="SIALYLTRANSFERASE-LIKE PROTEIN 1"/>
    <property type="match status" value="1"/>
</dbReference>
<evidence type="ECO:0000256" key="14">
    <source>
        <dbReference type="PROSITE-ProRule" id="PRU00175"/>
    </source>
</evidence>
<feature type="compositionally biased region" description="Polar residues" evidence="15">
    <location>
        <begin position="1"/>
        <end position="10"/>
    </location>
</feature>
<evidence type="ECO:0000256" key="2">
    <source>
        <dbReference type="ARBA" id="ARBA00006003"/>
    </source>
</evidence>
<feature type="region of interest" description="Disordered" evidence="15">
    <location>
        <begin position="185"/>
        <end position="204"/>
    </location>
</feature>
<feature type="domain" description="RING-type" evidence="16">
    <location>
        <begin position="255"/>
        <end position="301"/>
    </location>
</feature>
<dbReference type="CDD" id="cd19952">
    <property type="entry name" value="GT29"/>
    <property type="match status" value="1"/>
</dbReference>
<dbReference type="Pfam" id="PF00097">
    <property type="entry name" value="zf-C3HC4"/>
    <property type="match status" value="1"/>
</dbReference>
<feature type="region of interest" description="Disordered" evidence="15">
    <location>
        <begin position="1"/>
        <end position="167"/>
    </location>
</feature>
<keyword evidence="12" id="KW-0472">Membrane</keyword>
<evidence type="ECO:0000256" key="5">
    <source>
        <dbReference type="ARBA" id="ARBA00022692"/>
    </source>
</evidence>
<organism evidence="17 18">
    <name type="scientific">Pyrus ussuriensis x Pyrus communis</name>
    <dbReference type="NCBI Taxonomy" id="2448454"/>
    <lineage>
        <taxon>Eukaryota</taxon>
        <taxon>Viridiplantae</taxon>
        <taxon>Streptophyta</taxon>
        <taxon>Embryophyta</taxon>
        <taxon>Tracheophyta</taxon>
        <taxon>Spermatophyta</taxon>
        <taxon>Magnoliopsida</taxon>
        <taxon>eudicotyledons</taxon>
        <taxon>Gunneridae</taxon>
        <taxon>Pentapetalae</taxon>
        <taxon>rosids</taxon>
        <taxon>fabids</taxon>
        <taxon>Rosales</taxon>
        <taxon>Rosaceae</taxon>
        <taxon>Amygdaloideae</taxon>
        <taxon>Maleae</taxon>
        <taxon>Pyrus</taxon>
    </lineage>
</organism>
<feature type="compositionally biased region" description="Basic and acidic residues" evidence="15">
    <location>
        <begin position="508"/>
        <end position="524"/>
    </location>
</feature>
<keyword evidence="5" id="KW-0812">Transmembrane</keyword>
<dbReference type="GO" id="GO:0009846">
    <property type="term" value="P:pollen germination"/>
    <property type="evidence" value="ECO:0007669"/>
    <property type="project" value="InterPro"/>
</dbReference>
<evidence type="ECO:0000256" key="7">
    <source>
        <dbReference type="ARBA" id="ARBA00022771"/>
    </source>
</evidence>
<dbReference type="InterPro" id="IPR044782">
    <property type="entry name" value="SIA1/STLP5"/>
</dbReference>
<keyword evidence="18" id="KW-1185">Reference proteome</keyword>
<reference evidence="17 18" key="3">
    <citation type="submission" date="2019-11" db="EMBL/GenBank/DDBJ databases">
        <title>A de novo genome assembly of a pear dwarfing rootstock.</title>
        <authorList>
            <person name="Wang F."/>
            <person name="Wang J."/>
            <person name="Li S."/>
            <person name="Zhang Y."/>
            <person name="Fang M."/>
            <person name="Ma L."/>
            <person name="Zhao Y."/>
            <person name="Jiang S."/>
        </authorList>
    </citation>
    <scope>NUCLEOTIDE SEQUENCE [LARGE SCALE GENOMIC DNA]</scope>
    <source>
        <strain evidence="17">S2</strain>
        <tissue evidence="17">Leaf</tissue>
    </source>
</reference>
<keyword evidence="10" id="KW-1133">Transmembrane helix</keyword>
<comment type="caution">
    <text evidence="17">The sequence shown here is derived from an EMBL/GenBank/DDBJ whole genome shotgun (WGS) entry which is preliminary data.</text>
</comment>
<dbReference type="GO" id="GO:0009860">
    <property type="term" value="P:pollen tube growth"/>
    <property type="evidence" value="ECO:0007669"/>
    <property type="project" value="InterPro"/>
</dbReference>
<dbReference type="InterPro" id="IPR017907">
    <property type="entry name" value="Znf_RING_CS"/>
</dbReference>
<keyword evidence="7 14" id="KW-0863">Zinc-finger</keyword>
<evidence type="ECO:0000313" key="18">
    <source>
        <dbReference type="Proteomes" id="UP000327157"/>
    </source>
</evidence>
<keyword evidence="13" id="KW-0325">Glycoprotein</keyword>
<gene>
    <name evidence="17" type="ORF">D8674_018095</name>
</gene>
<dbReference type="CDD" id="cd16536">
    <property type="entry name" value="RING-HC_RNF10"/>
    <property type="match status" value="1"/>
</dbReference>
<dbReference type="Gene3D" id="3.30.40.10">
    <property type="entry name" value="Zinc/RING finger domain, C3HC4 (zinc finger)"/>
    <property type="match status" value="1"/>
</dbReference>
<evidence type="ECO:0000256" key="8">
    <source>
        <dbReference type="ARBA" id="ARBA00022833"/>
    </source>
</evidence>
<evidence type="ECO:0000256" key="1">
    <source>
        <dbReference type="ARBA" id="ARBA00004323"/>
    </source>
</evidence>
<evidence type="ECO:0000313" key="17">
    <source>
        <dbReference type="EMBL" id="KAB2610063.1"/>
    </source>
</evidence>
<dbReference type="InterPro" id="IPR038578">
    <property type="entry name" value="GT29-like_sf"/>
</dbReference>
<feature type="compositionally biased region" description="Low complexity" evidence="15">
    <location>
        <begin position="36"/>
        <end position="53"/>
    </location>
</feature>
<evidence type="ECO:0000256" key="3">
    <source>
        <dbReference type="ARBA" id="ARBA00022676"/>
    </source>
</evidence>
<protein>
    <submittedName>
        <fullName evidence="17">RING finger protein 10</fullName>
    </submittedName>
</protein>
<evidence type="ECO:0000256" key="4">
    <source>
        <dbReference type="ARBA" id="ARBA00022679"/>
    </source>
</evidence>
<keyword evidence="4" id="KW-0808">Transferase</keyword>
<comment type="subcellular location">
    <subcellularLocation>
        <location evidence="1">Golgi apparatus membrane</location>
        <topology evidence="1">Single-pass type II membrane protein</topology>
    </subcellularLocation>
</comment>
<dbReference type="GO" id="GO:0008270">
    <property type="term" value="F:zinc ion binding"/>
    <property type="evidence" value="ECO:0007669"/>
    <property type="project" value="UniProtKB-KW"/>
</dbReference>
<dbReference type="Pfam" id="PF00777">
    <property type="entry name" value="Glyco_transf_29"/>
    <property type="match status" value="1"/>
</dbReference>
<evidence type="ECO:0000256" key="13">
    <source>
        <dbReference type="ARBA" id="ARBA00023180"/>
    </source>
</evidence>
<dbReference type="PANTHER" id="PTHR47486">
    <property type="entry name" value="SIALYLTRANSFERASE-LIKE PROTEIN 1"/>
    <property type="match status" value="1"/>
</dbReference>
<accession>A0A5N5G3Z6</accession>
<dbReference type="SMART" id="SM00184">
    <property type="entry name" value="RING"/>
    <property type="match status" value="1"/>
</dbReference>
<feature type="compositionally biased region" description="Polar residues" evidence="15">
    <location>
        <begin position="142"/>
        <end position="167"/>
    </location>
</feature>
<feature type="region of interest" description="Disordered" evidence="15">
    <location>
        <begin position="710"/>
        <end position="734"/>
    </location>
</feature>